<keyword evidence="2" id="KW-1185">Reference proteome</keyword>
<organism evidence="1 2">
    <name type="scientific">Ceratitis capitata</name>
    <name type="common">Mediterranean fruit fly</name>
    <name type="synonym">Tephritis capitata</name>
    <dbReference type="NCBI Taxonomy" id="7213"/>
    <lineage>
        <taxon>Eukaryota</taxon>
        <taxon>Metazoa</taxon>
        <taxon>Ecdysozoa</taxon>
        <taxon>Arthropoda</taxon>
        <taxon>Hexapoda</taxon>
        <taxon>Insecta</taxon>
        <taxon>Pterygota</taxon>
        <taxon>Neoptera</taxon>
        <taxon>Endopterygota</taxon>
        <taxon>Diptera</taxon>
        <taxon>Brachycera</taxon>
        <taxon>Muscomorpha</taxon>
        <taxon>Tephritoidea</taxon>
        <taxon>Tephritidae</taxon>
        <taxon>Ceratitis</taxon>
        <taxon>Ceratitis</taxon>
    </lineage>
</organism>
<evidence type="ECO:0000313" key="1">
    <source>
        <dbReference type="EMBL" id="CAD7005360.1"/>
    </source>
</evidence>
<evidence type="ECO:0000313" key="2">
    <source>
        <dbReference type="Proteomes" id="UP000606786"/>
    </source>
</evidence>
<accession>A0A811V2S9</accession>
<comment type="caution">
    <text evidence="1">The sequence shown here is derived from an EMBL/GenBank/DDBJ whole genome shotgun (WGS) entry which is preliminary data.</text>
</comment>
<reference evidence="1" key="1">
    <citation type="submission" date="2020-11" db="EMBL/GenBank/DDBJ databases">
        <authorList>
            <person name="Whitehead M."/>
        </authorList>
    </citation>
    <scope>NUCLEOTIDE SEQUENCE</scope>
    <source>
        <strain evidence="1">EGII</strain>
    </source>
</reference>
<name>A0A811V2S9_CERCA</name>
<protein>
    <submittedName>
        <fullName evidence="1">(Mediterranean fruit fly) hypothetical protein</fullName>
    </submittedName>
</protein>
<sequence>MPYMSECRNLFQNILKDDTTELRGERGEKGQIFHLLCDCTALTHFAFYTTRNGRTTTMPLKQLSFHSLLPPKSACAAAFNILQPQQTVTTADAGYERRNMMSSYQCAKRRPVAVPESVIMGIVLAGRLVADALVGTAGIYEFIHI</sequence>
<proteinExistence type="predicted"/>
<dbReference type="AlphaFoldDB" id="A0A811V2S9"/>
<dbReference type="EMBL" id="CAJHJT010000034">
    <property type="protein sequence ID" value="CAD7005360.1"/>
    <property type="molecule type" value="Genomic_DNA"/>
</dbReference>
<dbReference type="Proteomes" id="UP000606786">
    <property type="component" value="Unassembled WGS sequence"/>
</dbReference>
<gene>
    <name evidence="1" type="ORF">CCAP1982_LOCUS13720</name>
</gene>